<gene>
    <name evidence="2" type="ORF">BXY53_2402</name>
</gene>
<organism evidence="2 3">
    <name type="scientific">Dichotomicrobium thermohalophilum</name>
    <dbReference type="NCBI Taxonomy" id="933063"/>
    <lineage>
        <taxon>Bacteria</taxon>
        <taxon>Pseudomonadati</taxon>
        <taxon>Pseudomonadota</taxon>
        <taxon>Alphaproteobacteria</taxon>
        <taxon>Hyphomicrobiales</taxon>
        <taxon>Hyphomicrobiaceae</taxon>
        <taxon>Dichotomicrobium</taxon>
    </lineage>
</organism>
<dbReference type="Gene3D" id="1.20.1290.10">
    <property type="entry name" value="AhpD-like"/>
    <property type="match status" value="1"/>
</dbReference>
<comment type="caution">
    <text evidence="2">The sequence shown here is derived from an EMBL/GenBank/DDBJ whole genome shotgun (WGS) entry which is preliminary data.</text>
</comment>
<dbReference type="Pfam" id="PF02627">
    <property type="entry name" value="CMD"/>
    <property type="match status" value="1"/>
</dbReference>
<proteinExistence type="predicted"/>
<keyword evidence="2" id="KW-0575">Peroxidase</keyword>
<dbReference type="PANTHER" id="PTHR33930">
    <property type="entry name" value="ALKYL HYDROPEROXIDE REDUCTASE AHPD"/>
    <property type="match status" value="1"/>
</dbReference>
<sequence length="115" mass="12034">MTKDFPEIADDVSNDAAALREAIPDQMAGFAQLGAATYKDGALSPKHKELIALAIGITVRCDGCVSYHVRSAYEKGATREEVAEAIGVAVHMGGGPSMVYGGEALRAYDAFAKKG</sequence>
<dbReference type="OrthoDB" id="1683318at2"/>
<feature type="domain" description="Carboxymuconolactone decarboxylase-like" evidence="1">
    <location>
        <begin position="24"/>
        <end position="101"/>
    </location>
</feature>
<dbReference type="InterPro" id="IPR004675">
    <property type="entry name" value="AhpD_core"/>
</dbReference>
<protein>
    <submittedName>
        <fullName evidence="2">AhpD family alkylhydroperoxidase</fullName>
    </submittedName>
</protein>
<dbReference type="PANTHER" id="PTHR33930:SF2">
    <property type="entry name" value="BLR3452 PROTEIN"/>
    <property type="match status" value="1"/>
</dbReference>
<evidence type="ECO:0000313" key="2">
    <source>
        <dbReference type="EMBL" id="RIA47327.1"/>
    </source>
</evidence>
<dbReference type="GO" id="GO:0051920">
    <property type="term" value="F:peroxiredoxin activity"/>
    <property type="evidence" value="ECO:0007669"/>
    <property type="project" value="InterPro"/>
</dbReference>
<reference evidence="2 3" key="1">
    <citation type="submission" date="2018-08" db="EMBL/GenBank/DDBJ databases">
        <title>Genomic Encyclopedia of Archaeal and Bacterial Type Strains, Phase II (KMG-II): from individual species to whole genera.</title>
        <authorList>
            <person name="Goeker M."/>
        </authorList>
    </citation>
    <scope>NUCLEOTIDE SEQUENCE [LARGE SCALE GENOMIC DNA]</scope>
    <source>
        <strain evidence="2 3">DSM 5002</strain>
    </source>
</reference>
<accession>A0A397PJI7</accession>
<keyword evidence="3" id="KW-1185">Reference proteome</keyword>
<name>A0A397PJI7_9HYPH</name>
<evidence type="ECO:0000259" key="1">
    <source>
        <dbReference type="Pfam" id="PF02627"/>
    </source>
</evidence>
<dbReference type="RefSeq" id="WP_119062214.1">
    <property type="nucleotide sequence ID" value="NZ_QXDF01000003.1"/>
</dbReference>
<dbReference type="InterPro" id="IPR029032">
    <property type="entry name" value="AhpD-like"/>
</dbReference>
<dbReference type="InterPro" id="IPR003779">
    <property type="entry name" value="CMD-like"/>
</dbReference>
<dbReference type="AlphaFoldDB" id="A0A397PJI7"/>
<dbReference type="EMBL" id="QXDF01000003">
    <property type="protein sequence ID" value="RIA47327.1"/>
    <property type="molecule type" value="Genomic_DNA"/>
</dbReference>
<dbReference type="NCBIfam" id="TIGR00778">
    <property type="entry name" value="ahpD_dom"/>
    <property type="match status" value="1"/>
</dbReference>
<dbReference type="SUPFAM" id="SSF69118">
    <property type="entry name" value="AhpD-like"/>
    <property type="match status" value="1"/>
</dbReference>
<dbReference type="Proteomes" id="UP000266273">
    <property type="component" value="Unassembled WGS sequence"/>
</dbReference>
<evidence type="ECO:0000313" key="3">
    <source>
        <dbReference type="Proteomes" id="UP000266273"/>
    </source>
</evidence>
<keyword evidence="2" id="KW-0560">Oxidoreductase</keyword>